<evidence type="ECO:0000256" key="1">
    <source>
        <dbReference type="ARBA" id="ARBA00005189"/>
    </source>
</evidence>
<keyword evidence="5 7" id="KW-0012">Acyltransferase</keyword>
<dbReference type="EMBL" id="BAAAHH010000027">
    <property type="protein sequence ID" value="GAA0962091.1"/>
    <property type="molecule type" value="Genomic_DNA"/>
</dbReference>
<keyword evidence="3" id="KW-0808">Transferase</keyword>
<comment type="pathway">
    <text evidence="1">Lipid metabolism.</text>
</comment>
<dbReference type="Pfam" id="PF01553">
    <property type="entry name" value="Acyltransferase"/>
    <property type="match status" value="1"/>
</dbReference>
<evidence type="ECO:0000313" key="7">
    <source>
        <dbReference type="EMBL" id="GAA0962091.1"/>
    </source>
</evidence>
<dbReference type="InterPro" id="IPR002123">
    <property type="entry name" value="Plipid/glycerol_acylTrfase"/>
</dbReference>
<comment type="caution">
    <text evidence="7">The sequence shown here is derived from an EMBL/GenBank/DDBJ whole genome shotgun (WGS) entry which is preliminary data.</text>
</comment>
<protein>
    <submittedName>
        <fullName evidence="7">Lysophospholipid acyltransferase family protein</fullName>
    </submittedName>
</protein>
<name>A0ABN1RR77_9ACTN</name>
<evidence type="ECO:0000256" key="2">
    <source>
        <dbReference type="ARBA" id="ARBA00022516"/>
    </source>
</evidence>
<evidence type="ECO:0000313" key="8">
    <source>
        <dbReference type="Proteomes" id="UP001500665"/>
    </source>
</evidence>
<evidence type="ECO:0000259" key="6">
    <source>
        <dbReference type="SMART" id="SM00563"/>
    </source>
</evidence>
<sequence length="271" mass="28169">MNAWTPVSPCTTACLPAASPSVPLPAAAVRLAAVADHLAGTLPARARLAAPDERRRRARSLLDAMGVRVDVREDGREAPGGGLSVSGGVGTLVVANHVSWLDVLVLLSVEPVTMLAKQEIARWPLLGALARGCGTRFIDRGSLHALPRTVAALADLLRGGTSVMVFPEGTTRCGGAGGPFRRAVFQAALDARAPVRPVALAYLQRGAPTTVAAYVGDGTFTASFHRVLTADALTARLDLRPAIRPLPGVDDRRALAARSRAVLAGHRTAAP</sequence>
<keyword evidence="4" id="KW-0443">Lipid metabolism</keyword>
<evidence type="ECO:0000256" key="5">
    <source>
        <dbReference type="ARBA" id="ARBA00023315"/>
    </source>
</evidence>
<dbReference type="CDD" id="cd07989">
    <property type="entry name" value="LPLAT_AGPAT-like"/>
    <property type="match status" value="1"/>
</dbReference>
<dbReference type="SMART" id="SM00563">
    <property type="entry name" value="PlsC"/>
    <property type="match status" value="1"/>
</dbReference>
<keyword evidence="8" id="KW-1185">Reference proteome</keyword>
<evidence type="ECO:0000256" key="4">
    <source>
        <dbReference type="ARBA" id="ARBA00023098"/>
    </source>
</evidence>
<organism evidence="7 8">
    <name type="scientific">Actinocorallia libanotica</name>
    <dbReference type="NCBI Taxonomy" id="46162"/>
    <lineage>
        <taxon>Bacteria</taxon>
        <taxon>Bacillati</taxon>
        <taxon>Actinomycetota</taxon>
        <taxon>Actinomycetes</taxon>
        <taxon>Streptosporangiales</taxon>
        <taxon>Thermomonosporaceae</taxon>
        <taxon>Actinocorallia</taxon>
    </lineage>
</organism>
<dbReference type="PANTHER" id="PTHR10434">
    <property type="entry name" value="1-ACYL-SN-GLYCEROL-3-PHOSPHATE ACYLTRANSFERASE"/>
    <property type="match status" value="1"/>
</dbReference>
<keyword evidence="2" id="KW-0444">Lipid biosynthesis</keyword>
<dbReference type="RefSeq" id="WP_344243944.1">
    <property type="nucleotide sequence ID" value="NZ_BAAAHH010000027.1"/>
</dbReference>
<dbReference type="SUPFAM" id="SSF69593">
    <property type="entry name" value="Glycerol-3-phosphate (1)-acyltransferase"/>
    <property type="match status" value="1"/>
</dbReference>
<dbReference type="GO" id="GO:0016746">
    <property type="term" value="F:acyltransferase activity"/>
    <property type="evidence" value="ECO:0007669"/>
    <property type="project" value="UniProtKB-KW"/>
</dbReference>
<proteinExistence type="predicted"/>
<accession>A0ABN1RR77</accession>
<dbReference type="Proteomes" id="UP001500665">
    <property type="component" value="Unassembled WGS sequence"/>
</dbReference>
<feature type="domain" description="Phospholipid/glycerol acyltransferase" evidence="6">
    <location>
        <begin position="91"/>
        <end position="203"/>
    </location>
</feature>
<evidence type="ECO:0000256" key="3">
    <source>
        <dbReference type="ARBA" id="ARBA00022679"/>
    </source>
</evidence>
<gene>
    <name evidence="7" type="ORF">GCM10009550_55620</name>
</gene>
<dbReference type="PANTHER" id="PTHR10434:SF64">
    <property type="entry name" value="1-ACYL-SN-GLYCEROL-3-PHOSPHATE ACYLTRANSFERASE-RELATED"/>
    <property type="match status" value="1"/>
</dbReference>
<reference evidence="7 8" key="1">
    <citation type="journal article" date="2019" name="Int. J. Syst. Evol. Microbiol.">
        <title>The Global Catalogue of Microorganisms (GCM) 10K type strain sequencing project: providing services to taxonomists for standard genome sequencing and annotation.</title>
        <authorList>
            <consortium name="The Broad Institute Genomics Platform"/>
            <consortium name="The Broad Institute Genome Sequencing Center for Infectious Disease"/>
            <person name="Wu L."/>
            <person name="Ma J."/>
        </authorList>
    </citation>
    <scope>NUCLEOTIDE SEQUENCE [LARGE SCALE GENOMIC DNA]</scope>
    <source>
        <strain evidence="7 8">JCM 10696</strain>
    </source>
</reference>